<dbReference type="OrthoDB" id="9808601at2"/>
<keyword evidence="2 5" id="KW-0418">Kinase</keyword>
<evidence type="ECO:0000313" key="6">
    <source>
        <dbReference type="Proteomes" id="UP000292686"/>
    </source>
</evidence>
<evidence type="ECO:0000313" key="5">
    <source>
        <dbReference type="EMBL" id="RXZ86973.1"/>
    </source>
</evidence>
<comment type="caution">
    <text evidence="5">The sequence shown here is derived from an EMBL/GenBank/DDBJ whole genome shotgun (WGS) entry which is preliminary data.</text>
</comment>
<dbReference type="PANTHER" id="PTHR10584">
    <property type="entry name" value="SUGAR KINASE"/>
    <property type="match status" value="1"/>
</dbReference>
<feature type="domain" description="Carbohydrate kinase PfkB" evidence="3">
    <location>
        <begin position="177"/>
        <end position="272"/>
    </location>
</feature>
<evidence type="ECO:0000259" key="3">
    <source>
        <dbReference type="Pfam" id="PF00294"/>
    </source>
</evidence>
<dbReference type="SUPFAM" id="SSF53613">
    <property type="entry name" value="Ribokinase-like"/>
    <property type="match status" value="1"/>
</dbReference>
<reference evidence="5 6" key="1">
    <citation type="submission" date="2019-01" db="EMBL/GenBank/DDBJ databases">
        <title>Agromyces.</title>
        <authorList>
            <person name="Li J."/>
        </authorList>
    </citation>
    <scope>NUCLEOTIDE SEQUENCE [LARGE SCALE GENOMIC DNA]</scope>
    <source>
        <strain evidence="5 6">DSM 23870</strain>
    </source>
</reference>
<dbReference type="InterPro" id="IPR029056">
    <property type="entry name" value="Ribokinase-like"/>
</dbReference>
<dbReference type="PANTHER" id="PTHR10584:SF166">
    <property type="entry name" value="RIBOKINASE"/>
    <property type="match status" value="1"/>
</dbReference>
<dbReference type="Pfam" id="PF00294">
    <property type="entry name" value="PfkB"/>
    <property type="match status" value="1"/>
</dbReference>
<dbReference type="RefSeq" id="WP_129173830.1">
    <property type="nucleotide sequence ID" value="NZ_JACCBI010000001.1"/>
</dbReference>
<protein>
    <submittedName>
        <fullName evidence="5">Carbohydrate kinase family protein</fullName>
    </submittedName>
    <submittedName>
        <fullName evidence="4">Sugar/nucleoside kinase (Ribokinase family)</fullName>
    </submittedName>
</protein>
<dbReference type="GO" id="GO:0005829">
    <property type="term" value="C:cytosol"/>
    <property type="evidence" value="ECO:0007669"/>
    <property type="project" value="TreeGrafter"/>
</dbReference>
<dbReference type="Proteomes" id="UP000292686">
    <property type="component" value="Unassembled WGS sequence"/>
</dbReference>
<accession>A0A4Q2M992</accession>
<dbReference type="AlphaFoldDB" id="A0A4Q2M992"/>
<dbReference type="EMBL" id="SDPM01000003">
    <property type="protein sequence ID" value="RXZ86973.1"/>
    <property type="molecule type" value="Genomic_DNA"/>
</dbReference>
<evidence type="ECO:0000256" key="1">
    <source>
        <dbReference type="ARBA" id="ARBA00022679"/>
    </source>
</evidence>
<dbReference type="PROSITE" id="PS00584">
    <property type="entry name" value="PFKB_KINASES_2"/>
    <property type="match status" value="1"/>
</dbReference>
<keyword evidence="6" id="KW-1185">Reference proteome</keyword>
<evidence type="ECO:0000313" key="7">
    <source>
        <dbReference type="Proteomes" id="UP000581087"/>
    </source>
</evidence>
<dbReference type="InterPro" id="IPR011611">
    <property type="entry name" value="PfkB_dom"/>
</dbReference>
<name>A0A4Q2M992_9MICO</name>
<dbReference type="InterPro" id="IPR002173">
    <property type="entry name" value="Carboh/pur_kinase_PfkB_CS"/>
</dbReference>
<dbReference type="EMBL" id="JACCBI010000001">
    <property type="protein sequence ID" value="NYD67191.1"/>
    <property type="molecule type" value="Genomic_DNA"/>
</dbReference>
<evidence type="ECO:0000256" key="2">
    <source>
        <dbReference type="ARBA" id="ARBA00022777"/>
    </source>
</evidence>
<reference evidence="4 7" key="2">
    <citation type="submission" date="2020-07" db="EMBL/GenBank/DDBJ databases">
        <title>Sequencing the genomes of 1000 actinobacteria strains.</title>
        <authorList>
            <person name="Klenk H.-P."/>
        </authorList>
    </citation>
    <scope>NUCLEOTIDE SEQUENCE [LARGE SCALE GENOMIC DNA]</scope>
    <source>
        <strain evidence="4 7">DSM 23870</strain>
    </source>
</reference>
<keyword evidence="1" id="KW-0808">Transferase</keyword>
<dbReference type="Proteomes" id="UP000581087">
    <property type="component" value="Unassembled WGS sequence"/>
</dbReference>
<gene>
    <name evidence="4" type="ORF">BJ972_001710</name>
    <name evidence="5" type="ORF">ESP50_07890</name>
</gene>
<dbReference type="GO" id="GO:0016301">
    <property type="term" value="F:kinase activity"/>
    <property type="evidence" value="ECO:0007669"/>
    <property type="project" value="UniProtKB-KW"/>
</dbReference>
<dbReference type="Gene3D" id="3.40.1190.20">
    <property type="match status" value="1"/>
</dbReference>
<proteinExistence type="predicted"/>
<evidence type="ECO:0000313" key="4">
    <source>
        <dbReference type="EMBL" id="NYD67191.1"/>
    </source>
</evidence>
<organism evidence="5 6">
    <name type="scientific">Agromyces atrinae</name>
    <dbReference type="NCBI Taxonomy" id="592376"/>
    <lineage>
        <taxon>Bacteria</taxon>
        <taxon>Bacillati</taxon>
        <taxon>Actinomycetota</taxon>
        <taxon>Actinomycetes</taxon>
        <taxon>Micrococcales</taxon>
        <taxon>Microbacteriaceae</taxon>
        <taxon>Agromyces</taxon>
    </lineage>
</organism>
<sequence length="279" mass="29108">MSDHVFISGPASWNQIVYLDHLPEPRPHMQFATSHVETIGGTSAGKALNLAAAAVPVVLHTILGTDDAGERVGSRLEAVGVELIAERRGTTERHLNLMTPAGERVSLYLDTADASGEIDPRVEASLASASAAVLDLSERSRALLPTAVRSGVEIWTDLHDYDGASEFHAPFAQAAARIFLNADGTDDHRALMRRLVANGATTVVCTLGAEGAVALDADGWHEVRATPVEVVDTNGAGDAFFAGFLVATLRGAAIDEALSAASVSAAGALTTHHLHPSLA</sequence>